<sequence length="283" mass="31411">MTARHTHTDQAQPAQAAPAGAADAAQDKGPDDSTLYADWRYQAAERVQMMGAHFKINAWEQRFSQDKLAPHALGYLYLQHDRRRRKFFEVAAAWHLWLDHPDVRVLPRLLFELHHQFAPRAAGVGFDIREELSVGRDKHMVSDIGAVYAGLAVISLDTAPGTDSPTGTWEKVQRTARSPLDVPAVSRIVLTDKTTMVCYHGTRAEYNAFTVQSTHPVRPASGSRLFEAYSVPRERMLADDGHGEVLRWAGELSDTLAQADNGRITALKAAAHANASRQGRRQA</sequence>
<feature type="compositionally biased region" description="Low complexity" evidence="1">
    <location>
        <begin position="9"/>
        <end position="24"/>
    </location>
</feature>
<evidence type="ECO:0000256" key="1">
    <source>
        <dbReference type="SAM" id="MobiDB-lite"/>
    </source>
</evidence>
<dbReference type="AlphaFoldDB" id="A0A8J3K6T6"/>
<gene>
    <name evidence="2" type="ORF">Cch02nite_73510</name>
</gene>
<reference evidence="2 3" key="1">
    <citation type="submission" date="2021-01" db="EMBL/GenBank/DDBJ databases">
        <title>Whole genome shotgun sequence of Catellatospora chokoriensis NBRC 107358.</title>
        <authorList>
            <person name="Komaki H."/>
            <person name="Tamura T."/>
        </authorList>
    </citation>
    <scope>NUCLEOTIDE SEQUENCE [LARGE SCALE GENOMIC DNA]</scope>
    <source>
        <strain evidence="2 3">NBRC 107358</strain>
    </source>
</reference>
<evidence type="ECO:0000313" key="3">
    <source>
        <dbReference type="Proteomes" id="UP000619293"/>
    </source>
</evidence>
<organism evidence="2 3">
    <name type="scientific">Catellatospora chokoriensis</name>
    <dbReference type="NCBI Taxonomy" id="310353"/>
    <lineage>
        <taxon>Bacteria</taxon>
        <taxon>Bacillati</taxon>
        <taxon>Actinomycetota</taxon>
        <taxon>Actinomycetes</taxon>
        <taxon>Micromonosporales</taxon>
        <taxon>Micromonosporaceae</taxon>
        <taxon>Catellatospora</taxon>
    </lineage>
</organism>
<evidence type="ECO:0000313" key="2">
    <source>
        <dbReference type="EMBL" id="GIF93907.1"/>
    </source>
</evidence>
<feature type="region of interest" description="Disordered" evidence="1">
    <location>
        <begin position="1"/>
        <end position="31"/>
    </location>
</feature>
<protein>
    <submittedName>
        <fullName evidence="2">Uncharacterized protein</fullName>
    </submittedName>
</protein>
<dbReference type="EMBL" id="BONG01000075">
    <property type="protein sequence ID" value="GIF93907.1"/>
    <property type="molecule type" value="Genomic_DNA"/>
</dbReference>
<name>A0A8J3K6T6_9ACTN</name>
<comment type="caution">
    <text evidence="2">The sequence shown here is derived from an EMBL/GenBank/DDBJ whole genome shotgun (WGS) entry which is preliminary data.</text>
</comment>
<proteinExistence type="predicted"/>
<dbReference type="RefSeq" id="WP_191841471.1">
    <property type="nucleotide sequence ID" value="NZ_BAAALB010000019.1"/>
</dbReference>
<keyword evidence="3" id="KW-1185">Reference proteome</keyword>
<accession>A0A8J3K6T6</accession>
<dbReference type="Proteomes" id="UP000619293">
    <property type="component" value="Unassembled WGS sequence"/>
</dbReference>